<dbReference type="HOGENOM" id="CLU_908277_0_0_0"/>
<evidence type="ECO:0000313" key="2">
    <source>
        <dbReference type="EMBL" id="AFD26902.1"/>
    </source>
</evidence>
<keyword evidence="3" id="KW-1185">Reference proteome</keyword>
<organism evidence="2 3">
    <name type="scientific">Deinococcus gobiensis (strain DSM 21396 / JCM 16679 / CGMCC 1.7299 / I-0)</name>
    <dbReference type="NCBI Taxonomy" id="745776"/>
    <lineage>
        <taxon>Bacteria</taxon>
        <taxon>Thermotogati</taxon>
        <taxon>Deinococcota</taxon>
        <taxon>Deinococci</taxon>
        <taxon>Deinococcales</taxon>
        <taxon>Deinococcaceae</taxon>
        <taxon>Deinococcus</taxon>
    </lineage>
</organism>
<geneLocation type="plasmid" evidence="2 3">
    <name>P1</name>
</geneLocation>
<dbReference type="Proteomes" id="UP000007575">
    <property type="component" value="Plasmid P1"/>
</dbReference>
<protein>
    <submittedName>
        <fullName evidence="2">Uncharacterized protein</fullName>
    </submittedName>
</protein>
<evidence type="ECO:0000313" key="3">
    <source>
        <dbReference type="Proteomes" id="UP000007575"/>
    </source>
</evidence>
<dbReference type="KEGG" id="dgo:DGo_PA0016"/>
<proteinExistence type="predicted"/>
<accession>H8H0N3</accession>
<dbReference type="EMBL" id="CP002192">
    <property type="protein sequence ID" value="AFD26902.1"/>
    <property type="molecule type" value="Genomic_DNA"/>
</dbReference>
<keyword evidence="2" id="KW-0614">Plasmid</keyword>
<sequence>MSQNARLDPTTAAPLLPGKTKTKARPSARVGLPRPPAGERSTLLGRLSVGQKLALAGLLLGVPFVVTNIAQLRGEQGQVRQLQTQLGGQQLLVPLLEVLQNTQQVQLSSVQVLQGETGAQVANTEQLQALEKAFKALAAAATAQGLESFAAEVKQTQQNLDTLRWSVESASVTAAEAQKAYSDVLQTSVTPLFSRVAVAKELNVTADPRLSSLFSLTTTTLPENMALAGSVVAGTSPVLERLARAAASSTPATAPTPAWPGKAPTRRRPRSRPASRRPRRSRPTSSRRWAPPPRNSRPAPTTCSTA</sequence>
<feature type="compositionally biased region" description="Low complexity" evidence="1">
    <location>
        <begin position="245"/>
        <end position="263"/>
    </location>
</feature>
<name>H8H0N3_DEIGI</name>
<reference evidence="2 3" key="1">
    <citation type="journal article" date="2012" name="PLoS ONE">
        <title>Genome sequence and transcriptome analysis of the radioresistant bacterium Deinococcus gobiensis: insights into the extreme environmental adaptations.</title>
        <authorList>
            <person name="Yuan M."/>
            <person name="Chen M."/>
            <person name="Zhang W."/>
            <person name="Lu W."/>
            <person name="Wang J."/>
            <person name="Yang M."/>
            <person name="Zhao P."/>
            <person name="Tang R."/>
            <person name="Li X."/>
            <person name="Hao Y."/>
            <person name="Zhou Z."/>
            <person name="Zhan Y."/>
            <person name="Yu H."/>
            <person name="Teng C."/>
            <person name="Yan Y."/>
            <person name="Ping S."/>
            <person name="Wang Y."/>
            <person name="Lin M."/>
        </authorList>
    </citation>
    <scope>NUCLEOTIDE SEQUENCE [LARGE SCALE GENOMIC DNA]</scope>
    <source>
        <strain evidence="3">DSM 21396 / JCM 16679 / CGMCC 1.7299 / I-0</strain>
        <plasmid evidence="2">P1</plasmid>
    </source>
</reference>
<feature type="compositionally biased region" description="Basic residues" evidence="1">
    <location>
        <begin position="264"/>
        <end position="282"/>
    </location>
</feature>
<feature type="region of interest" description="Disordered" evidence="1">
    <location>
        <begin position="245"/>
        <end position="306"/>
    </location>
</feature>
<dbReference type="PATRIC" id="fig|745776.4.peg.3053"/>
<dbReference type="AlphaFoldDB" id="H8H0N3"/>
<gene>
    <name evidence="2" type="ordered locus">DGo_PA0016</name>
</gene>
<evidence type="ECO:0000256" key="1">
    <source>
        <dbReference type="SAM" id="MobiDB-lite"/>
    </source>
</evidence>
<dbReference type="RefSeq" id="WP_014695420.1">
    <property type="nucleotide sequence ID" value="NC_017805.1"/>
</dbReference>
<feature type="region of interest" description="Disordered" evidence="1">
    <location>
        <begin position="1"/>
        <end position="39"/>
    </location>
</feature>